<dbReference type="Proteomes" id="UP000184356">
    <property type="component" value="Unassembled WGS sequence"/>
</dbReference>
<accession>A0A1L9T4H2</accession>
<dbReference type="VEuPathDB" id="FungiDB:ASPSYDRAFT_136421"/>
<evidence type="ECO:0000313" key="3">
    <source>
        <dbReference type="Proteomes" id="UP000184356"/>
    </source>
</evidence>
<reference evidence="3" key="1">
    <citation type="journal article" date="2017" name="Genome Biol.">
        <title>Comparative genomics reveals high biological diversity and specific adaptations in the industrially and medically important fungal genus Aspergillus.</title>
        <authorList>
            <person name="de Vries R.P."/>
            <person name="Riley R."/>
            <person name="Wiebenga A."/>
            <person name="Aguilar-Osorio G."/>
            <person name="Amillis S."/>
            <person name="Uchima C.A."/>
            <person name="Anderluh G."/>
            <person name="Asadollahi M."/>
            <person name="Askin M."/>
            <person name="Barry K."/>
            <person name="Battaglia E."/>
            <person name="Bayram O."/>
            <person name="Benocci T."/>
            <person name="Braus-Stromeyer S.A."/>
            <person name="Caldana C."/>
            <person name="Canovas D."/>
            <person name="Cerqueira G.C."/>
            <person name="Chen F."/>
            <person name="Chen W."/>
            <person name="Choi C."/>
            <person name="Clum A."/>
            <person name="Dos Santos R.A."/>
            <person name="Damasio A.R."/>
            <person name="Diallinas G."/>
            <person name="Emri T."/>
            <person name="Fekete E."/>
            <person name="Flipphi M."/>
            <person name="Freyberg S."/>
            <person name="Gallo A."/>
            <person name="Gournas C."/>
            <person name="Habgood R."/>
            <person name="Hainaut M."/>
            <person name="Harispe M.L."/>
            <person name="Henrissat B."/>
            <person name="Hilden K.S."/>
            <person name="Hope R."/>
            <person name="Hossain A."/>
            <person name="Karabika E."/>
            <person name="Karaffa L."/>
            <person name="Karanyi Z."/>
            <person name="Krasevec N."/>
            <person name="Kuo A."/>
            <person name="Kusch H."/>
            <person name="LaButti K."/>
            <person name="Lagendijk E.L."/>
            <person name="Lapidus A."/>
            <person name="Levasseur A."/>
            <person name="Lindquist E."/>
            <person name="Lipzen A."/>
            <person name="Logrieco A.F."/>
            <person name="MacCabe A."/>
            <person name="Maekelae M.R."/>
            <person name="Malavazi I."/>
            <person name="Melin P."/>
            <person name="Meyer V."/>
            <person name="Mielnichuk N."/>
            <person name="Miskei M."/>
            <person name="Molnar A.P."/>
            <person name="Mule G."/>
            <person name="Ngan C.Y."/>
            <person name="Orejas M."/>
            <person name="Orosz E."/>
            <person name="Ouedraogo J.P."/>
            <person name="Overkamp K.M."/>
            <person name="Park H.-S."/>
            <person name="Perrone G."/>
            <person name="Piumi F."/>
            <person name="Punt P.J."/>
            <person name="Ram A.F."/>
            <person name="Ramon A."/>
            <person name="Rauscher S."/>
            <person name="Record E."/>
            <person name="Riano-Pachon D.M."/>
            <person name="Robert V."/>
            <person name="Roehrig J."/>
            <person name="Ruller R."/>
            <person name="Salamov A."/>
            <person name="Salih N.S."/>
            <person name="Samson R.A."/>
            <person name="Sandor E."/>
            <person name="Sanguinetti M."/>
            <person name="Schuetze T."/>
            <person name="Sepcic K."/>
            <person name="Shelest E."/>
            <person name="Sherlock G."/>
            <person name="Sophianopoulou V."/>
            <person name="Squina F.M."/>
            <person name="Sun H."/>
            <person name="Susca A."/>
            <person name="Todd R.B."/>
            <person name="Tsang A."/>
            <person name="Unkles S.E."/>
            <person name="van de Wiele N."/>
            <person name="van Rossen-Uffink D."/>
            <person name="Oliveira J.V."/>
            <person name="Vesth T.C."/>
            <person name="Visser J."/>
            <person name="Yu J.-H."/>
            <person name="Zhou M."/>
            <person name="Andersen M.R."/>
            <person name="Archer D.B."/>
            <person name="Baker S.E."/>
            <person name="Benoit I."/>
            <person name="Brakhage A.A."/>
            <person name="Braus G.H."/>
            <person name="Fischer R."/>
            <person name="Frisvad J.C."/>
            <person name="Goldman G.H."/>
            <person name="Houbraken J."/>
            <person name="Oakley B."/>
            <person name="Pocsi I."/>
            <person name="Scazzocchio C."/>
            <person name="Seiboth B."/>
            <person name="vanKuyk P.A."/>
            <person name="Wortman J."/>
            <person name="Dyer P.S."/>
            <person name="Grigoriev I.V."/>
        </authorList>
    </citation>
    <scope>NUCLEOTIDE SEQUENCE [LARGE SCALE GENOMIC DNA]</scope>
    <source>
        <strain evidence="3">CBS 593.65</strain>
    </source>
</reference>
<sequence length="218" mass="24858">MFIIFGNVQFIPGRYGEWQNAYDKLAEYVAVKERTSTLTYYFGIPSEFKTNFEETPHMLAFEAYNTREDLYGTHLNSPAMKEFLATVPSTMSTGLDLTHYTETAGFLDKPGNCQECKVIYDTRIECNTPLDRNTILAKLAVIAEHIAEHEDGTSTFLVLKSLDSDTHLRIFERYASWEAMLAHQKGDKLVDLWLGSKAEIKSMEGRAYVPNGKGWLHH</sequence>
<dbReference type="PANTHER" id="PTHR40624:SF1">
    <property type="entry name" value="BIOSYNTHESIS MONOOXYGENASE, PUTATIVE (AFU_ORTHOLOGUE AFUA_1G12025)-RELATED"/>
    <property type="match status" value="1"/>
</dbReference>
<evidence type="ECO:0000313" key="2">
    <source>
        <dbReference type="EMBL" id="OJJ54309.1"/>
    </source>
</evidence>
<keyword evidence="3" id="KW-1185">Reference proteome</keyword>
<gene>
    <name evidence="2" type="ORF">ASPSYDRAFT_136421</name>
</gene>
<dbReference type="AlphaFoldDB" id="A0A1L9T4H2"/>
<dbReference type="OrthoDB" id="5328688at2759"/>
<protein>
    <recommendedName>
        <fullName evidence="1">ABM domain-containing protein</fullName>
    </recommendedName>
</protein>
<dbReference type="GeneID" id="63756832"/>
<dbReference type="SUPFAM" id="SSF54909">
    <property type="entry name" value="Dimeric alpha+beta barrel"/>
    <property type="match status" value="2"/>
</dbReference>
<dbReference type="RefSeq" id="XP_040698115.1">
    <property type="nucleotide sequence ID" value="XM_040840759.1"/>
</dbReference>
<dbReference type="Pfam" id="PF03992">
    <property type="entry name" value="ABM"/>
    <property type="match status" value="1"/>
</dbReference>
<dbReference type="InterPro" id="IPR011008">
    <property type="entry name" value="Dimeric_a/b-barrel"/>
</dbReference>
<dbReference type="InterPro" id="IPR007138">
    <property type="entry name" value="ABM_dom"/>
</dbReference>
<dbReference type="EMBL" id="KV878595">
    <property type="protein sequence ID" value="OJJ54309.1"/>
    <property type="molecule type" value="Genomic_DNA"/>
</dbReference>
<proteinExistence type="predicted"/>
<evidence type="ECO:0000259" key="1">
    <source>
        <dbReference type="Pfam" id="PF03992"/>
    </source>
</evidence>
<dbReference type="PANTHER" id="PTHR40624">
    <property type="entry name" value="BIOSYNTHESIS MONOOXYGENASE, PUTATIVE (AFU_ORTHOLOGUE AFUA_1G12025)-RELATED"/>
    <property type="match status" value="1"/>
</dbReference>
<dbReference type="Gene3D" id="3.30.70.100">
    <property type="match status" value="2"/>
</dbReference>
<name>A0A1L9T4H2_9EURO</name>
<feature type="domain" description="ABM" evidence="1">
    <location>
        <begin position="133"/>
        <end position="187"/>
    </location>
</feature>
<organism evidence="2 3">
    <name type="scientific">Aspergillus sydowii CBS 593.65</name>
    <dbReference type="NCBI Taxonomy" id="1036612"/>
    <lineage>
        <taxon>Eukaryota</taxon>
        <taxon>Fungi</taxon>
        <taxon>Dikarya</taxon>
        <taxon>Ascomycota</taxon>
        <taxon>Pezizomycotina</taxon>
        <taxon>Eurotiomycetes</taxon>
        <taxon>Eurotiomycetidae</taxon>
        <taxon>Eurotiales</taxon>
        <taxon>Aspergillaceae</taxon>
        <taxon>Aspergillus</taxon>
        <taxon>Aspergillus subgen. Nidulantes</taxon>
    </lineage>
</organism>
<dbReference type="STRING" id="1036612.A0A1L9T4H2"/>